<sequence>MPVNKRAREEPEEESIEKRLVNLIVRIGDRSIADLNSHLRGLAAALTAELPTSRTLIYDTILDCVRGLQPKAPIYGALCGLLAANPQGEPDGVVAADIVAQLGRELQEALDVHATFSIRAFCRFAIELANARVASVDSALALLETLLAVTAEPGVLPARAEWFACVVLDSLALGGEVFTRDAPERSAALLGAVRAYAATRGADALSAPALLLPYGGATRPGEVTEHFDALFALVEALSSDSYHWRSSLLLAPSRSFASELAALEPLPLPTVSVPAHTRGCTYPCLRRLRLCSEPAADGDGDAAMGDDGGGGGGGGGRLGLVDRTLMEEYAWLLVSQFEESHKDAAKLLHGLAENLAIDACEPLVETLLSMLLLLPAPRHRQTYYALADWLSFHISHFGFNLEPFEASWAPRLSAGGAAGAADAADAADDAAAAGSPRAELPHDAFVRHILDKCLRLAYLERLQKGLPAPFVSHLPPQPAGAAAWGAVDPSAVAEPGSMQAKSVSLLNRLRSRAEQAGRYGEIWGEQAPADVLDWLQREVVHSLLDAGAKSVSHLERLLDKFNWLVAAAAQDGPARARVVGAVAAYWRAPRELVDPQALVGWLCSAPERRRLAWPSTWEGLHLLFERSLSHFKSVEGELKAEEDKYAEYVEMIGGEEEGSTSAAGRTHPSVARATCATAALLDACARASRQRLETKRAISERARREKKELFANFFAGVCGAFDEHAKAAAAAGAPVETAWWSAAIGHAVGLCRRHIAEYSLSSVEAVVEVDELAAAVQRSVFERLREVSAWQL</sequence>
<protein>
    <recommendedName>
        <fullName evidence="1">MIF4G-like type 2 domain-containing protein</fullName>
    </recommendedName>
</protein>
<dbReference type="HOGENOM" id="CLU_354686_0_0_1"/>
<dbReference type="EnsemblProtists" id="EOD22541">
    <property type="protein sequence ID" value="EOD22541"/>
    <property type="gene ID" value="EMIHUDRAFT_469619"/>
</dbReference>
<reference evidence="2" key="2">
    <citation type="submission" date="2024-10" db="UniProtKB">
        <authorList>
            <consortium name="EnsemblProtists"/>
        </authorList>
    </citation>
    <scope>IDENTIFICATION</scope>
</reference>
<dbReference type="AlphaFoldDB" id="A0A0D3JGA6"/>
<evidence type="ECO:0000259" key="1">
    <source>
        <dbReference type="Pfam" id="PF09090"/>
    </source>
</evidence>
<dbReference type="STRING" id="2903.R1EHV8"/>
<name>A0A0D3JGA6_EMIH1</name>
<dbReference type="PaxDb" id="2903-EOD22541"/>
<accession>A0A0D3JGA6</accession>
<dbReference type="OMA" id="HHATSAK"/>
<dbReference type="KEGG" id="ehx:EMIHUDRAFT_469619"/>
<dbReference type="GO" id="GO:0005846">
    <property type="term" value="C:nuclear cap binding complex"/>
    <property type="evidence" value="ECO:0007669"/>
    <property type="project" value="InterPro"/>
</dbReference>
<dbReference type="PANTHER" id="PTHR12412">
    <property type="entry name" value="CAP BINDING PROTEIN"/>
    <property type="match status" value="1"/>
</dbReference>
<dbReference type="GO" id="GO:0006406">
    <property type="term" value="P:mRNA export from nucleus"/>
    <property type="evidence" value="ECO:0007669"/>
    <property type="project" value="InterPro"/>
</dbReference>
<dbReference type="GO" id="GO:0000184">
    <property type="term" value="P:nuclear-transcribed mRNA catabolic process, nonsense-mediated decay"/>
    <property type="evidence" value="ECO:0007669"/>
    <property type="project" value="TreeGrafter"/>
</dbReference>
<dbReference type="Gene3D" id="1.25.40.180">
    <property type="match status" value="4"/>
</dbReference>
<feature type="domain" description="MIF4G-like type 2" evidence="1">
    <location>
        <begin position="539"/>
        <end position="740"/>
    </location>
</feature>
<proteinExistence type="predicted"/>
<dbReference type="Proteomes" id="UP000013827">
    <property type="component" value="Unassembled WGS sequence"/>
</dbReference>
<dbReference type="RefSeq" id="XP_005774970.1">
    <property type="nucleotide sequence ID" value="XM_005774913.1"/>
</dbReference>
<dbReference type="eggNOG" id="KOG1104">
    <property type="taxonomic scope" value="Eukaryota"/>
</dbReference>
<dbReference type="SUPFAM" id="SSF48371">
    <property type="entry name" value="ARM repeat"/>
    <property type="match status" value="3"/>
</dbReference>
<dbReference type="GO" id="GO:0000339">
    <property type="term" value="F:RNA cap binding"/>
    <property type="evidence" value="ECO:0007669"/>
    <property type="project" value="InterPro"/>
</dbReference>
<keyword evidence="3" id="KW-1185">Reference proteome</keyword>
<dbReference type="GO" id="GO:0003729">
    <property type="term" value="F:mRNA binding"/>
    <property type="evidence" value="ECO:0007669"/>
    <property type="project" value="TreeGrafter"/>
</dbReference>
<reference evidence="3" key="1">
    <citation type="journal article" date="2013" name="Nature">
        <title>Pan genome of the phytoplankton Emiliania underpins its global distribution.</title>
        <authorList>
            <person name="Read B.A."/>
            <person name="Kegel J."/>
            <person name="Klute M.J."/>
            <person name="Kuo A."/>
            <person name="Lefebvre S.C."/>
            <person name="Maumus F."/>
            <person name="Mayer C."/>
            <person name="Miller J."/>
            <person name="Monier A."/>
            <person name="Salamov A."/>
            <person name="Young J."/>
            <person name="Aguilar M."/>
            <person name="Claverie J.M."/>
            <person name="Frickenhaus S."/>
            <person name="Gonzalez K."/>
            <person name="Herman E.K."/>
            <person name="Lin Y.C."/>
            <person name="Napier J."/>
            <person name="Ogata H."/>
            <person name="Sarno A.F."/>
            <person name="Shmutz J."/>
            <person name="Schroeder D."/>
            <person name="de Vargas C."/>
            <person name="Verret F."/>
            <person name="von Dassow P."/>
            <person name="Valentin K."/>
            <person name="Van de Peer Y."/>
            <person name="Wheeler G."/>
            <person name="Dacks J.B."/>
            <person name="Delwiche C.F."/>
            <person name="Dyhrman S.T."/>
            <person name="Glockner G."/>
            <person name="John U."/>
            <person name="Richards T."/>
            <person name="Worden A.Z."/>
            <person name="Zhang X."/>
            <person name="Grigoriev I.V."/>
            <person name="Allen A.E."/>
            <person name="Bidle K."/>
            <person name="Borodovsky M."/>
            <person name="Bowler C."/>
            <person name="Brownlee C."/>
            <person name="Cock J.M."/>
            <person name="Elias M."/>
            <person name="Gladyshev V.N."/>
            <person name="Groth M."/>
            <person name="Guda C."/>
            <person name="Hadaegh A."/>
            <person name="Iglesias-Rodriguez M.D."/>
            <person name="Jenkins J."/>
            <person name="Jones B.M."/>
            <person name="Lawson T."/>
            <person name="Leese F."/>
            <person name="Lindquist E."/>
            <person name="Lobanov A."/>
            <person name="Lomsadze A."/>
            <person name="Malik S.B."/>
            <person name="Marsh M.E."/>
            <person name="Mackinder L."/>
            <person name="Mock T."/>
            <person name="Mueller-Roeber B."/>
            <person name="Pagarete A."/>
            <person name="Parker M."/>
            <person name="Probert I."/>
            <person name="Quesneville H."/>
            <person name="Raines C."/>
            <person name="Rensing S.A."/>
            <person name="Riano-Pachon D.M."/>
            <person name="Richier S."/>
            <person name="Rokitta S."/>
            <person name="Shiraiwa Y."/>
            <person name="Soanes D.M."/>
            <person name="van der Giezen M."/>
            <person name="Wahlund T.M."/>
            <person name="Williams B."/>
            <person name="Wilson W."/>
            <person name="Wolfe G."/>
            <person name="Wurch L.L."/>
        </authorList>
    </citation>
    <scope>NUCLEOTIDE SEQUENCE</scope>
</reference>
<organism evidence="2 3">
    <name type="scientific">Emiliania huxleyi (strain CCMP1516)</name>
    <dbReference type="NCBI Taxonomy" id="280463"/>
    <lineage>
        <taxon>Eukaryota</taxon>
        <taxon>Haptista</taxon>
        <taxon>Haptophyta</taxon>
        <taxon>Prymnesiophyceae</taxon>
        <taxon>Isochrysidales</taxon>
        <taxon>Noelaerhabdaceae</taxon>
        <taxon>Emiliania</taxon>
    </lineage>
</organism>
<evidence type="ECO:0000313" key="3">
    <source>
        <dbReference type="Proteomes" id="UP000013827"/>
    </source>
</evidence>
<dbReference type="GeneID" id="17268085"/>
<dbReference type="GO" id="GO:0005634">
    <property type="term" value="C:nucleus"/>
    <property type="evidence" value="ECO:0007669"/>
    <property type="project" value="TreeGrafter"/>
</dbReference>
<dbReference type="Pfam" id="PF09090">
    <property type="entry name" value="MIF4G_like_2"/>
    <property type="match status" value="1"/>
</dbReference>
<dbReference type="InterPro" id="IPR027159">
    <property type="entry name" value="CBP80"/>
</dbReference>
<dbReference type="PANTHER" id="PTHR12412:SF2">
    <property type="entry name" value="NUCLEAR CAP-BINDING PROTEIN SUBUNIT 1"/>
    <property type="match status" value="1"/>
</dbReference>
<dbReference type="InterPro" id="IPR015174">
    <property type="entry name" value="MIF4G-like_typ-2"/>
</dbReference>
<evidence type="ECO:0000313" key="2">
    <source>
        <dbReference type="EnsemblProtists" id="EOD22541"/>
    </source>
</evidence>
<dbReference type="InterPro" id="IPR016024">
    <property type="entry name" value="ARM-type_fold"/>
</dbReference>